<dbReference type="Proteomes" id="UP001222027">
    <property type="component" value="Unassembled WGS sequence"/>
</dbReference>
<dbReference type="EMBL" id="JAQQAF010000006">
    <property type="protein sequence ID" value="KAJ8479643.1"/>
    <property type="molecule type" value="Genomic_DNA"/>
</dbReference>
<name>A0AAV8QQG9_ENSVE</name>
<evidence type="ECO:0000313" key="2">
    <source>
        <dbReference type="EMBL" id="KAJ8479643.1"/>
    </source>
</evidence>
<organism evidence="2 3">
    <name type="scientific">Ensete ventricosum</name>
    <name type="common">Abyssinian banana</name>
    <name type="synonym">Musa ensete</name>
    <dbReference type="NCBI Taxonomy" id="4639"/>
    <lineage>
        <taxon>Eukaryota</taxon>
        <taxon>Viridiplantae</taxon>
        <taxon>Streptophyta</taxon>
        <taxon>Embryophyta</taxon>
        <taxon>Tracheophyta</taxon>
        <taxon>Spermatophyta</taxon>
        <taxon>Magnoliopsida</taxon>
        <taxon>Liliopsida</taxon>
        <taxon>Zingiberales</taxon>
        <taxon>Musaceae</taxon>
        <taxon>Ensete</taxon>
    </lineage>
</organism>
<keyword evidence="3" id="KW-1185">Reference proteome</keyword>
<accession>A0AAV8QQG9</accession>
<dbReference type="PANTHER" id="PTHR34808:SF5">
    <property type="entry name" value="SMP DOMAIN-CONTAINING PROTEIN"/>
    <property type="match status" value="1"/>
</dbReference>
<evidence type="ECO:0008006" key="4">
    <source>
        <dbReference type="Google" id="ProtNLM"/>
    </source>
</evidence>
<gene>
    <name evidence="2" type="ORF">OPV22_023370</name>
</gene>
<evidence type="ECO:0000256" key="1">
    <source>
        <dbReference type="SAM" id="MobiDB-lite"/>
    </source>
</evidence>
<feature type="compositionally biased region" description="Polar residues" evidence="1">
    <location>
        <begin position="1"/>
        <end position="14"/>
    </location>
</feature>
<reference evidence="2 3" key="1">
    <citation type="submission" date="2022-12" db="EMBL/GenBank/DDBJ databases">
        <title>Chromosome-scale assembly of the Ensete ventricosum genome.</title>
        <authorList>
            <person name="Dussert Y."/>
            <person name="Stocks J."/>
            <person name="Wendawek A."/>
            <person name="Woldeyes F."/>
            <person name="Nichols R.A."/>
            <person name="Borrell J.S."/>
        </authorList>
    </citation>
    <scope>NUCLEOTIDE SEQUENCE [LARGE SCALE GENOMIC DNA]</scope>
    <source>
        <strain evidence="3">cv. Maze</strain>
        <tissue evidence="2">Seeds</tissue>
    </source>
</reference>
<dbReference type="AlphaFoldDB" id="A0AAV8QQG9"/>
<comment type="caution">
    <text evidence="2">The sequence shown here is derived from an EMBL/GenBank/DDBJ whole genome shotgun (WGS) entry which is preliminary data.</text>
</comment>
<dbReference type="PANTHER" id="PTHR34808">
    <property type="entry name" value="EXPRESSED PROTEIN"/>
    <property type="match status" value="1"/>
</dbReference>
<proteinExistence type="predicted"/>
<protein>
    <recommendedName>
        <fullName evidence="4">SMP domain-containing protein</fullName>
    </recommendedName>
</protein>
<feature type="region of interest" description="Disordered" evidence="1">
    <location>
        <begin position="88"/>
        <end position="123"/>
    </location>
</feature>
<sequence length="123" mass="13519">MYEQSLRSVTSQGHPQMMDRLGCPIEMEPKTLTEGELSNAREAAVEIIQTKVPKEASTIFIQGKKAVKTAEQTRTEIKTRDRLEKLVGEGEGSGVRCGSSDLPFADDEISDGITSREPFSSPF</sequence>
<evidence type="ECO:0000313" key="3">
    <source>
        <dbReference type="Proteomes" id="UP001222027"/>
    </source>
</evidence>
<feature type="region of interest" description="Disordered" evidence="1">
    <location>
        <begin position="1"/>
        <end position="20"/>
    </location>
</feature>